<accession>A0A2G8T833</accession>
<reference evidence="1 2" key="1">
    <citation type="submission" date="2017-10" db="EMBL/GenBank/DDBJ databases">
        <title>Massilia psychrophilum sp. nov., a novel purple-pigmented bacterium isolated from Tianshan glacier, Xinjiang Municipality, China.</title>
        <authorList>
            <person name="Wang H."/>
        </authorList>
    </citation>
    <scope>NUCLEOTIDE SEQUENCE [LARGE SCALE GENOMIC DNA]</scope>
    <source>
        <strain evidence="1 2">JCM 30074</strain>
    </source>
</reference>
<evidence type="ECO:0000313" key="1">
    <source>
        <dbReference type="EMBL" id="PIL42174.1"/>
    </source>
</evidence>
<dbReference type="AlphaFoldDB" id="A0A2G8T833"/>
<dbReference type="NCBIfam" id="NF047593">
    <property type="entry name" value="IS66_ISAeme5_TnpA"/>
    <property type="match status" value="1"/>
</dbReference>
<name>A0A2G8T833_9BURK</name>
<evidence type="ECO:0000313" key="2">
    <source>
        <dbReference type="Proteomes" id="UP000230390"/>
    </source>
</evidence>
<keyword evidence="2" id="KW-1185">Reference proteome</keyword>
<sequence length="97" mass="10902">MKFVEREALWRERVEQWRGSGLSQRAFALKHGYPVRQVGYWVRRLAAPQSTPLMLPVAVDSAAAPAGAMSLRCERGWMLTLPGDVPAVWLAELLRAL</sequence>
<dbReference type="RefSeq" id="WP_099793533.1">
    <property type="nucleotide sequence ID" value="NZ_JBHLYV010000027.1"/>
</dbReference>
<dbReference type="OrthoDB" id="8757968at2"/>
<dbReference type="Proteomes" id="UP000230390">
    <property type="component" value="Unassembled WGS sequence"/>
</dbReference>
<gene>
    <name evidence="1" type="ORF">CR105_25560</name>
</gene>
<organism evidence="1 2">
    <name type="scientific">Massilia eurypsychrophila</name>
    <dbReference type="NCBI Taxonomy" id="1485217"/>
    <lineage>
        <taxon>Bacteria</taxon>
        <taxon>Pseudomonadati</taxon>
        <taxon>Pseudomonadota</taxon>
        <taxon>Betaproteobacteria</taxon>
        <taxon>Burkholderiales</taxon>
        <taxon>Oxalobacteraceae</taxon>
        <taxon>Telluria group</taxon>
        <taxon>Massilia</taxon>
    </lineage>
</organism>
<proteinExistence type="predicted"/>
<protein>
    <submittedName>
        <fullName evidence="1">Uncharacterized protein</fullName>
    </submittedName>
</protein>
<comment type="caution">
    <text evidence="1">The sequence shown here is derived from an EMBL/GenBank/DDBJ whole genome shotgun (WGS) entry which is preliminary data.</text>
</comment>
<dbReference type="EMBL" id="PDOC01000033">
    <property type="protein sequence ID" value="PIL42174.1"/>
    <property type="molecule type" value="Genomic_DNA"/>
</dbReference>